<dbReference type="GO" id="GO:0006355">
    <property type="term" value="P:regulation of DNA-templated transcription"/>
    <property type="evidence" value="ECO:0007669"/>
    <property type="project" value="InterPro"/>
</dbReference>
<proteinExistence type="inferred from homology"/>
<dbReference type="Gene3D" id="2.30.30.1020">
    <property type="entry name" value="CCR4-NOT complex subunit 2/3/5, C-terminal domain"/>
    <property type="match status" value="1"/>
</dbReference>
<feature type="domain" description="NOT2/NOT3/NOT5 C-terminal" evidence="4">
    <location>
        <begin position="6"/>
        <end position="56"/>
    </location>
</feature>
<dbReference type="AlphaFoldDB" id="A0AAD9MNQ1"/>
<dbReference type="InterPro" id="IPR040168">
    <property type="entry name" value="Not2/3/5"/>
</dbReference>
<comment type="caution">
    <text evidence="5">The sequence shown here is derived from an EMBL/GenBank/DDBJ whole genome shotgun (WGS) entry which is preliminary data.</text>
</comment>
<keyword evidence="2" id="KW-0805">Transcription regulation</keyword>
<dbReference type="GO" id="GO:0030015">
    <property type="term" value="C:CCR4-NOT core complex"/>
    <property type="evidence" value="ECO:0007669"/>
    <property type="project" value="InterPro"/>
</dbReference>
<dbReference type="Pfam" id="PF04153">
    <property type="entry name" value="NOT2_3_5_C"/>
    <property type="match status" value="1"/>
</dbReference>
<evidence type="ECO:0000256" key="1">
    <source>
        <dbReference type="ARBA" id="ARBA00007682"/>
    </source>
</evidence>
<sequence>MVRRWGTLQQAAAIKELHARGWIWHSTLHAWLTRAEQPKTTTAAYEQGVFCFWDPELRPAGEAGQTPTGWSSHLTAPTFTLEYHLLDTAVV</sequence>
<evidence type="ECO:0000259" key="4">
    <source>
        <dbReference type="Pfam" id="PF04153"/>
    </source>
</evidence>
<accession>A0AAD9MNQ1</accession>
<keyword evidence="3" id="KW-0804">Transcription</keyword>
<gene>
    <name evidence="5" type="ORF">QBZ16_002922</name>
</gene>
<reference evidence="5" key="1">
    <citation type="submission" date="2021-01" db="EMBL/GenBank/DDBJ databases">
        <authorList>
            <person name="Eckstrom K.M.E."/>
        </authorList>
    </citation>
    <scope>NUCLEOTIDE SEQUENCE</scope>
    <source>
        <strain evidence="5">UVCC 0001</strain>
    </source>
</reference>
<dbReference type="PANTHER" id="PTHR23326">
    <property type="entry name" value="CCR4 NOT-RELATED"/>
    <property type="match status" value="1"/>
</dbReference>
<evidence type="ECO:0000313" key="6">
    <source>
        <dbReference type="Proteomes" id="UP001255856"/>
    </source>
</evidence>
<evidence type="ECO:0000256" key="2">
    <source>
        <dbReference type="ARBA" id="ARBA00023015"/>
    </source>
</evidence>
<dbReference type="EMBL" id="JASFZW010000003">
    <property type="protein sequence ID" value="KAK2079231.1"/>
    <property type="molecule type" value="Genomic_DNA"/>
</dbReference>
<dbReference type="InterPro" id="IPR038635">
    <property type="entry name" value="CCR4-NOT_su2/3/5_C_sf"/>
</dbReference>
<dbReference type="Proteomes" id="UP001255856">
    <property type="component" value="Unassembled WGS sequence"/>
</dbReference>
<evidence type="ECO:0000313" key="5">
    <source>
        <dbReference type="EMBL" id="KAK2079231.1"/>
    </source>
</evidence>
<dbReference type="InterPro" id="IPR007282">
    <property type="entry name" value="NOT2/3/5_C"/>
</dbReference>
<protein>
    <recommendedName>
        <fullName evidence="4">NOT2/NOT3/NOT5 C-terminal domain-containing protein</fullName>
    </recommendedName>
</protein>
<name>A0AAD9MNQ1_PROWI</name>
<keyword evidence="6" id="KW-1185">Reference proteome</keyword>
<comment type="similarity">
    <text evidence="1">Belongs to the CNOT2/3/5 family.</text>
</comment>
<evidence type="ECO:0000256" key="3">
    <source>
        <dbReference type="ARBA" id="ARBA00023163"/>
    </source>
</evidence>
<organism evidence="5 6">
    <name type="scientific">Prototheca wickerhamii</name>
    <dbReference type="NCBI Taxonomy" id="3111"/>
    <lineage>
        <taxon>Eukaryota</taxon>
        <taxon>Viridiplantae</taxon>
        <taxon>Chlorophyta</taxon>
        <taxon>core chlorophytes</taxon>
        <taxon>Trebouxiophyceae</taxon>
        <taxon>Chlorellales</taxon>
        <taxon>Chlorellaceae</taxon>
        <taxon>Prototheca</taxon>
    </lineage>
</organism>